<comment type="caution">
    <text evidence="1">The sequence shown here is derived from an EMBL/GenBank/DDBJ whole genome shotgun (WGS) entry which is preliminary data.</text>
</comment>
<dbReference type="SUPFAM" id="SSF56935">
    <property type="entry name" value="Porins"/>
    <property type="match status" value="1"/>
</dbReference>
<dbReference type="Proteomes" id="UP000019402">
    <property type="component" value="Unassembled WGS sequence"/>
</dbReference>
<dbReference type="RefSeq" id="WP_235208090.1">
    <property type="nucleotide sequence ID" value="NZ_BAMD01000013.1"/>
</dbReference>
<organism evidence="1 2">
    <name type="scientific">Saccharicrinis fermentans DSM 9555 = JCM 21142</name>
    <dbReference type="NCBI Taxonomy" id="869213"/>
    <lineage>
        <taxon>Bacteria</taxon>
        <taxon>Pseudomonadati</taxon>
        <taxon>Bacteroidota</taxon>
        <taxon>Bacteroidia</taxon>
        <taxon>Marinilabiliales</taxon>
        <taxon>Marinilabiliaceae</taxon>
        <taxon>Saccharicrinis</taxon>
    </lineage>
</organism>
<dbReference type="eggNOG" id="COG4206">
    <property type="taxonomic scope" value="Bacteria"/>
</dbReference>
<proteinExistence type="predicted"/>
<accession>W7Y3Y6</accession>
<evidence type="ECO:0000313" key="1">
    <source>
        <dbReference type="EMBL" id="GAF02767.1"/>
    </source>
</evidence>
<sequence length="211" mass="23881">METNGIINTEEKLADYQEINSSAKMGDLIYVDQNGDNTIDESDRVYGGSGTPEYEIGLNFNCDYKGFDFSMQWFGAFDQELINGSKMYAYTTGTHKDLLYQWQEDNPYGVIPANRGGDHDNYRAWSDIWVEDGSYVRLRNVMLGYTLPKRVISRVGVSKLRFYVAADNPLTLTKYSGYDPEVGNDGLATRGLDKGNYPISSQYRVGVQLDF</sequence>
<dbReference type="AlphaFoldDB" id="W7Y3Y6"/>
<reference evidence="1 2" key="1">
    <citation type="journal article" date="2014" name="Genome Announc.">
        <title>Draft Genome Sequence of Cytophaga fermentans JCM 21142T, a Facultative Anaerobe Isolated from Marine Mud.</title>
        <authorList>
            <person name="Starns D."/>
            <person name="Oshima K."/>
            <person name="Suda W."/>
            <person name="Iino T."/>
            <person name="Yuki M."/>
            <person name="Inoue J."/>
            <person name="Kitamura K."/>
            <person name="Iida T."/>
            <person name="Darby A."/>
            <person name="Hattori M."/>
            <person name="Ohkuma M."/>
        </authorList>
    </citation>
    <scope>NUCLEOTIDE SEQUENCE [LARGE SCALE GENOMIC DNA]</scope>
    <source>
        <strain evidence="1 2">JCM 21142</strain>
    </source>
</reference>
<dbReference type="EMBL" id="BAMD01000013">
    <property type="protein sequence ID" value="GAF02767.1"/>
    <property type="molecule type" value="Genomic_DNA"/>
</dbReference>
<name>W7Y3Y6_9BACT</name>
<keyword evidence="2" id="KW-1185">Reference proteome</keyword>
<evidence type="ECO:0000313" key="2">
    <source>
        <dbReference type="Proteomes" id="UP000019402"/>
    </source>
</evidence>
<gene>
    <name evidence="1" type="ORF">JCM21142_41409</name>
</gene>
<protein>
    <submittedName>
        <fullName evidence="1">TonB-linked outer membrane protein, SusC/RagA family</fullName>
    </submittedName>
</protein>